<name>A0A1I8AAC2_9BILA</name>
<evidence type="ECO:0000313" key="2">
    <source>
        <dbReference type="WBParaSite" id="L893_g355.t1"/>
    </source>
</evidence>
<dbReference type="AlphaFoldDB" id="A0A1I8AAC2"/>
<reference evidence="2" key="1">
    <citation type="submission" date="2016-11" db="UniProtKB">
        <authorList>
            <consortium name="WormBaseParasite"/>
        </authorList>
    </citation>
    <scope>IDENTIFICATION</scope>
</reference>
<proteinExistence type="predicted"/>
<sequence length="453" mass="51540">MNSIRRPAILGEEDTIPDSSTDYAELIGADKITDTVAFLERLAAASTNLYTLQQREAQETTENILLRRLRGGYYNLMDVEIRQKPGNFDKFITVLLNLQTAYKTVFMAKGGSEEDAEERLSSLYPAEDNLTKLNSEGKLGAVLAYNEHARIIYELLSKPDPPFGPRPEDLTAKLMELEDSLDLHALENSIAIREHNNACVVEKHYLVDREFYDPLFAVYPNLTKNVFYWLKYGYDIVKPSTRKPLELTDISDVLSNAYMGLLIWDQFNDSPFHFPVTLATDRSAIVRLGEEYSYMVFVNAALTIVKKYCIITDELTNQLKHLFFETVSAVGRRQMPTTAEKLASIACTFLQNHRVGVTGTALKSDMYKMSYNSECSPLRDSREALNAFCVAIIKKAAEIPEETIEGINMIKGEAAQMMTKFIMLVDCNQRAMANRYMPMIRQMHECMTPVDYY</sequence>
<accession>A0A1I8AAC2</accession>
<dbReference type="WBParaSite" id="L893_g355.t1">
    <property type="protein sequence ID" value="L893_g355.t1"/>
    <property type="gene ID" value="L893_g355"/>
</dbReference>
<dbReference type="Proteomes" id="UP000095287">
    <property type="component" value="Unplaced"/>
</dbReference>
<protein>
    <submittedName>
        <fullName evidence="2">Peptidase_M13_N domain-containing protein</fullName>
    </submittedName>
</protein>
<organism evidence="1 2">
    <name type="scientific">Steinernema glaseri</name>
    <dbReference type="NCBI Taxonomy" id="37863"/>
    <lineage>
        <taxon>Eukaryota</taxon>
        <taxon>Metazoa</taxon>
        <taxon>Ecdysozoa</taxon>
        <taxon>Nematoda</taxon>
        <taxon>Chromadorea</taxon>
        <taxon>Rhabditida</taxon>
        <taxon>Tylenchina</taxon>
        <taxon>Panagrolaimomorpha</taxon>
        <taxon>Strongyloidoidea</taxon>
        <taxon>Steinernematidae</taxon>
        <taxon>Steinernema</taxon>
    </lineage>
</organism>
<evidence type="ECO:0000313" key="1">
    <source>
        <dbReference type="Proteomes" id="UP000095287"/>
    </source>
</evidence>
<keyword evidence="1" id="KW-1185">Reference proteome</keyword>